<dbReference type="AlphaFoldDB" id="W9W8R6"/>
<dbReference type="Proteomes" id="UP000019471">
    <property type="component" value="Unassembled WGS sequence"/>
</dbReference>
<dbReference type="EMBL" id="AMGX01000038">
    <property type="protein sequence ID" value="EXJ54954.1"/>
    <property type="molecule type" value="Genomic_DNA"/>
</dbReference>
<dbReference type="RefSeq" id="XP_007751624.1">
    <property type="nucleotide sequence ID" value="XM_007753434.1"/>
</dbReference>
<reference evidence="1 2" key="1">
    <citation type="submission" date="2013-03" db="EMBL/GenBank/DDBJ databases">
        <title>The Genome Sequence of Cladophialophora psammophila CBS 110553.</title>
        <authorList>
            <consortium name="The Broad Institute Genomics Platform"/>
            <person name="Cuomo C."/>
            <person name="de Hoog S."/>
            <person name="Gorbushina A."/>
            <person name="Walker B."/>
            <person name="Young S.K."/>
            <person name="Zeng Q."/>
            <person name="Gargeya S."/>
            <person name="Fitzgerald M."/>
            <person name="Haas B."/>
            <person name="Abouelleil A."/>
            <person name="Allen A.W."/>
            <person name="Alvarado L."/>
            <person name="Arachchi H.M."/>
            <person name="Berlin A.M."/>
            <person name="Chapman S.B."/>
            <person name="Gainer-Dewar J."/>
            <person name="Goldberg J."/>
            <person name="Griggs A."/>
            <person name="Gujja S."/>
            <person name="Hansen M."/>
            <person name="Howarth C."/>
            <person name="Imamovic A."/>
            <person name="Ireland A."/>
            <person name="Larimer J."/>
            <person name="McCowan C."/>
            <person name="Murphy C."/>
            <person name="Pearson M."/>
            <person name="Poon T.W."/>
            <person name="Priest M."/>
            <person name="Roberts A."/>
            <person name="Saif S."/>
            <person name="Shea T."/>
            <person name="Sisk P."/>
            <person name="Sykes S."/>
            <person name="Wortman J."/>
            <person name="Nusbaum C."/>
            <person name="Birren B."/>
        </authorList>
    </citation>
    <scope>NUCLEOTIDE SEQUENCE [LARGE SCALE GENOMIC DNA]</scope>
    <source>
        <strain evidence="1 2">CBS 110553</strain>
    </source>
</reference>
<dbReference type="HOGENOM" id="CLU_1618843_0_0_1"/>
<evidence type="ECO:0000313" key="2">
    <source>
        <dbReference type="Proteomes" id="UP000019471"/>
    </source>
</evidence>
<accession>W9W8R6</accession>
<evidence type="ECO:0008006" key="3">
    <source>
        <dbReference type="Google" id="ProtNLM"/>
    </source>
</evidence>
<name>W9W8R6_9EURO</name>
<organism evidence="1 2">
    <name type="scientific">Cladophialophora psammophila CBS 110553</name>
    <dbReference type="NCBI Taxonomy" id="1182543"/>
    <lineage>
        <taxon>Eukaryota</taxon>
        <taxon>Fungi</taxon>
        <taxon>Dikarya</taxon>
        <taxon>Ascomycota</taxon>
        <taxon>Pezizomycotina</taxon>
        <taxon>Eurotiomycetes</taxon>
        <taxon>Chaetothyriomycetidae</taxon>
        <taxon>Chaetothyriales</taxon>
        <taxon>Herpotrichiellaceae</taxon>
        <taxon>Cladophialophora</taxon>
    </lineage>
</organism>
<protein>
    <recommendedName>
        <fullName evidence="3">Major facilitator superfamily (MFS) profile domain-containing protein</fullName>
    </recommendedName>
</protein>
<gene>
    <name evidence="1" type="ORF">A1O5_12865</name>
</gene>
<sequence length="164" mass="18722">MATVFIQPPLKEKEGAVVTTGTLTSSRSPSDSKENVHVSATGLNLGVPANEKRFWWQRGRGYDPDVIATLPSVFDDPETAKHYQPRADWENLRRFDPLARWTWREEYAVLRKIDIRIMIFACVMFMSLELDRSNLTQAVTDNFLGDLGMDTNGTLCPQLRRIMC</sequence>
<proteinExistence type="predicted"/>
<dbReference type="STRING" id="1182543.W9W8R6"/>
<evidence type="ECO:0000313" key="1">
    <source>
        <dbReference type="EMBL" id="EXJ54954.1"/>
    </source>
</evidence>
<dbReference type="OrthoDB" id="1935484at2759"/>
<comment type="caution">
    <text evidence="1">The sequence shown here is derived from an EMBL/GenBank/DDBJ whole genome shotgun (WGS) entry which is preliminary data.</text>
</comment>
<dbReference type="GeneID" id="19197551"/>
<keyword evidence="2" id="KW-1185">Reference proteome</keyword>
<dbReference type="eggNOG" id="KOG2533">
    <property type="taxonomic scope" value="Eukaryota"/>
</dbReference>